<accession>A0A1G1ZIK0</accession>
<evidence type="ECO:0000313" key="3">
    <source>
        <dbReference type="Proteomes" id="UP000177960"/>
    </source>
</evidence>
<gene>
    <name evidence="2" type="ORF">A3B92_02635</name>
</gene>
<dbReference type="Gene3D" id="3.30.70.2650">
    <property type="match status" value="1"/>
</dbReference>
<evidence type="ECO:0000259" key="1">
    <source>
        <dbReference type="Pfam" id="PF20803"/>
    </source>
</evidence>
<dbReference type="Proteomes" id="UP000177960">
    <property type="component" value="Unassembled WGS sequence"/>
</dbReference>
<name>A0A1G1ZIK0_9BACT</name>
<reference evidence="2 3" key="1">
    <citation type="journal article" date="2016" name="Nat. Commun.">
        <title>Thousands of microbial genomes shed light on interconnected biogeochemical processes in an aquifer system.</title>
        <authorList>
            <person name="Anantharaman K."/>
            <person name="Brown C.T."/>
            <person name="Hug L.A."/>
            <person name="Sharon I."/>
            <person name="Castelle C.J."/>
            <person name="Probst A.J."/>
            <person name="Thomas B.C."/>
            <person name="Singh A."/>
            <person name="Wilkins M.J."/>
            <person name="Karaoz U."/>
            <person name="Brodie E.L."/>
            <person name="Williams K.H."/>
            <person name="Hubbard S.S."/>
            <person name="Banfield J.F."/>
        </authorList>
    </citation>
    <scope>NUCLEOTIDE SEQUENCE [LARGE SCALE GENOMIC DNA]</scope>
</reference>
<evidence type="ECO:0000313" key="2">
    <source>
        <dbReference type="EMBL" id="OGY64402.1"/>
    </source>
</evidence>
<dbReference type="Pfam" id="PF20803">
    <property type="entry name" value="PaaX_M"/>
    <property type="match status" value="1"/>
</dbReference>
<feature type="domain" description="Transcriptional repressor PaaX-like central Cas2-like" evidence="1">
    <location>
        <begin position="126"/>
        <end position="190"/>
    </location>
</feature>
<dbReference type="EMBL" id="MHJG01000003">
    <property type="protein sequence ID" value="OGY64402.1"/>
    <property type="molecule type" value="Genomic_DNA"/>
</dbReference>
<dbReference type="InterPro" id="IPR048846">
    <property type="entry name" value="PaaX-like_central"/>
</dbReference>
<protein>
    <recommendedName>
        <fullName evidence="1">Transcriptional repressor PaaX-like central Cas2-like domain-containing protein</fullName>
    </recommendedName>
</protein>
<proteinExistence type="predicted"/>
<sequence>MYISRGDKTKRILNLLRHKARTAKEIINTLSPFSPDTYKVTKRLLGHMDAPKFNYQKWKREEEKRFYMLLAKLRKDDIVKKQSLDVKTVWKLTAKGLKKLLNYEHQQPSKLPKKVYERKEISIQMLFIFDIPEQLKHYRSWLRHQLKSLGFAMLQKSVWIGNYAVPADFIHDLRELNILKYIHIFKISKSGSMTVK</sequence>
<dbReference type="AlphaFoldDB" id="A0A1G1ZIK0"/>
<comment type="caution">
    <text evidence="2">The sequence shown here is derived from an EMBL/GenBank/DDBJ whole genome shotgun (WGS) entry which is preliminary data.</text>
</comment>
<organism evidence="2 3">
    <name type="scientific">Candidatus Harrisonbacteria bacterium RIFCSPHIGHO2_02_FULL_42_16</name>
    <dbReference type="NCBI Taxonomy" id="1798404"/>
    <lineage>
        <taxon>Bacteria</taxon>
        <taxon>Candidatus Harrisoniibacteriota</taxon>
    </lineage>
</organism>